<dbReference type="AlphaFoldDB" id="A0A7S2NZS9"/>
<sequence>MDFSSPERALTSLVRRNPPLPDAIKSVSASLLDLYVKKGNSDGGESTAPCSDNSSTTTSRGDQEMTSIFALLGVDTENGDDDPMAVKDVRWECLAVGLLLTSHWLERHTRALSVDDSCSSASSGPAAAAEIQQSAVYADGPRKPCLVASSTENVERNNDEIHINDAVIHAHHTVDFCQRVVGICQRHLEHDEPRVRTLVARVIGAHSKYAGLISRNNDSNDSNGVDVSSQLIAQRNKISHFIGTSLKEHAAMYDEDRSLPGPDFQAPALDDTTGWRALETSLIALASWINGIGGTYVDQFYHGEEGSSNESGVELSSSLLIILEGCSAKHINRHVRAAGLQCLEQIIRVSALGTYDGSNEQHVLREGSELRDCVVRILTVCLADNWSQVRMAASVLNREFLVAVRKVCGEESLVPLFPALLPRMCLNRFYLAQGVKLYSQDTWKLIFDPATTCSTKLNGVEEVSKCAGAVCRYYVKMCDADNHVVREASCQAVAEIAERLGCNEEYAPYLAPFVPMLLQALIVCFHDESWPVRDEACLACGKFVKAYPEECLDDLGMLFERWTDHLCDQIWSVREDAAVALGDALLAYEYKDGGAIILEPLLGILKERIPLAKTQPAMTREEMIATHNDAALHTDSQLYSCGSLAPKLKKRFTGGCSDCKVRREKMPWEATDGCVYMVRELCRHRHLVKDEVLLPIFETLVDACRVKHFPQGDDLRATLWNQLPVIAESIGKTTFKRKYLHMFIELLMDNVSSKSASALSIHAASHCCHDLATLVGKGIFRGRCEEFGAGMIFDSCFQSKDLNRMGKSALRTAY</sequence>
<dbReference type="SUPFAM" id="SSF48371">
    <property type="entry name" value="ARM repeat"/>
    <property type="match status" value="1"/>
</dbReference>
<protein>
    <recommendedName>
        <fullName evidence="4">Armadillo-type fold</fullName>
    </recommendedName>
</protein>
<evidence type="ECO:0008006" key="4">
    <source>
        <dbReference type="Google" id="ProtNLM"/>
    </source>
</evidence>
<proteinExistence type="predicted"/>
<dbReference type="InterPro" id="IPR000357">
    <property type="entry name" value="HEAT"/>
</dbReference>
<evidence type="ECO:0000256" key="2">
    <source>
        <dbReference type="SAM" id="MobiDB-lite"/>
    </source>
</evidence>
<reference evidence="3" key="1">
    <citation type="submission" date="2021-01" db="EMBL/GenBank/DDBJ databases">
        <authorList>
            <person name="Corre E."/>
            <person name="Pelletier E."/>
            <person name="Niang G."/>
            <person name="Scheremetjew M."/>
            <person name="Finn R."/>
            <person name="Kale V."/>
            <person name="Holt S."/>
            <person name="Cochrane G."/>
            <person name="Meng A."/>
            <person name="Brown T."/>
            <person name="Cohen L."/>
        </authorList>
    </citation>
    <scope>NUCLEOTIDE SEQUENCE</scope>
    <source>
        <strain evidence="3">B650</strain>
    </source>
</reference>
<evidence type="ECO:0000256" key="1">
    <source>
        <dbReference type="ARBA" id="ARBA00022737"/>
    </source>
</evidence>
<evidence type="ECO:0000313" key="3">
    <source>
        <dbReference type="EMBL" id="CAD9567561.1"/>
    </source>
</evidence>
<dbReference type="Pfam" id="PF02985">
    <property type="entry name" value="HEAT"/>
    <property type="match status" value="1"/>
</dbReference>
<accession>A0A7S2NZS9</accession>
<feature type="region of interest" description="Disordered" evidence="2">
    <location>
        <begin position="41"/>
        <end position="62"/>
    </location>
</feature>
<feature type="compositionally biased region" description="Polar residues" evidence="2">
    <location>
        <begin position="48"/>
        <end position="62"/>
    </location>
</feature>
<dbReference type="EMBL" id="HBGY01009512">
    <property type="protein sequence ID" value="CAD9567561.1"/>
    <property type="molecule type" value="Transcribed_RNA"/>
</dbReference>
<gene>
    <name evidence="3" type="ORF">LDAN0321_LOCUS6010</name>
</gene>
<dbReference type="Gene3D" id="1.25.10.10">
    <property type="entry name" value="Leucine-rich Repeat Variant"/>
    <property type="match status" value="1"/>
</dbReference>
<dbReference type="InterPro" id="IPR011989">
    <property type="entry name" value="ARM-like"/>
</dbReference>
<keyword evidence="1" id="KW-0677">Repeat</keyword>
<organism evidence="3">
    <name type="scientific">Leptocylindrus danicus</name>
    <dbReference type="NCBI Taxonomy" id="163516"/>
    <lineage>
        <taxon>Eukaryota</taxon>
        <taxon>Sar</taxon>
        <taxon>Stramenopiles</taxon>
        <taxon>Ochrophyta</taxon>
        <taxon>Bacillariophyta</taxon>
        <taxon>Coscinodiscophyceae</taxon>
        <taxon>Chaetocerotophycidae</taxon>
        <taxon>Leptocylindrales</taxon>
        <taxon>Leptocylindraceae</taxon>
        <taxon>Leptocylindrus</taxon>
    </lineage>
</organism>
<dbReference type="InterPro" id="IPR016024">
    <property type="entry name" value="ARM-type_fold"/>
</dbReference>
<name>A0A7S2NZS9_9STRA</name>